<accession>A0A8H7E719</accession>
<keyword evidence="1" id="KW-1133">Transmembrane helix</keyword>
<evidence type="ECO:0000313" key="2">
    <source>
        <dbReference type="EMBL" id="KAF7510613.1"/>
    </source>
</evidence>
<gene>
    <name evidence="2" type="ORF">GJ744_006225</name>
</gene>
<proteinExistence type="predicted"/>
<protein>
    <submittedName>
        <fullName evidence="2">Uncharacterized protein</fullName>
    </submittedName>
</protein>
<keyword evidence="1" id="KW-0472">Membrane</keyword>
<feature type="transmembrane region" description="Helical" evidence="1">
    <location>
        <begin position="133"/>
        <end position="155"/>
    </location>
</feature>
<comment type="caution">
    <text evidence="2">The sequence shown here is derived from an EMBL/GenBank/DDBJ whole genome shotgun (WGS) entry which is preliminary data.</text>
</comment>
<organism evidence="2 3">
    <name type="scientific">Endocarpon pusillum</name>
    <dbReference type="NCBI Taxonomy" id="364733"/>
    <lineage>
        <taxon>Eukaryota</taxon>
        <taxon>Fungi</taxon>
        <taxon>Dikarya</taxon>
        <taxon>Ascomycota</taxon>
        <taxon>Pezizomycotina</taxon>
        <taxon>Eurotiomycetes</taxon>
        <taxon>Chaetothyriomycetidae</taxon>
        <taxon>Verrucariales</taxon>
        <taxon>Verrucariaceae</taxon>
        <taxon>Endocarpon</taxon>
    </lineage>
</organism>
<keyword evidence="1" id="KW-0812">Transmembrane</keyword>
<evidence type="ECO:0000256" key="1">
    <source>
        <dbReference type="SAM" id="Phobius"/>
    </source>
</evidence>
<dbReference type="Proteomes" id="UP000606974">
    <property type="component" value="Unassembled WGS sequence"/>
</dbReference>
<name>A0A8H7E719_9EURO</name>
<evidence type="ECO:0000313" key="3">
    <source>
        <dbReference type="Proteomes" id="UP000606974"/>
    </source>
</evidence>
<dbReference type="EMBL" id="JAACFV010000028">
    <property type="protein sequence ID" value="KAF7510613.1"/>
    <property type="molecule type" value="Genomic_DNA"/>
</dbReference>
<keyword evidence="3" id="KW-1185">Reference proteome</keyword>
<sequence>MRIDKGYKGRTITIGSEWAQQSVESLAGSQQNTTAFEMFMHLGEATNNLPIKLETVLSVLFVEKMAHTGLGTVPLSISSKDLFLTKRGDLTQHAIATAANTSATDQIDFTLKTSMTGYGYGLYTISGLSKSTLIAIIILLVYSTVVLMHLVSLYISKDPYIESWHEERDMLVTCLQSRFKPAVRKMDSGERLGQAEEQKVRDENVSILKEIVLVTGRKGWAELSFRRKDWPDEV</sequence>
<dbReference type="AlphaFoldDB" id="A0A8H7E719"/>
<reference evidence="2" key="1">
    <citation type="submission" date="2020-02" db="EMBL/GenBank/DDBJ databases">
        <authorList>
            <person name="Palmer J.M."/>
        </authorList>
    </citation>
    <scope>NUCLEOTIDE SEQUENCE</scope>
    <source>
        <strain evidence="2">EPUS1.4</strain>
        <tissue evidence="2">Thallus</tissue>
    </source>
</reference>